<feature type="compositionally biased region" description="Acidic residues" evidence="4">
    <location>
        <begin position="483"/>
        <end position="493"/>
    </location>
</feature>
<feature type="coiled-coil region" evidence="3">
    <location>
        <begin position="128"/>
        <end position="193"/>
    </location>
</feature>
<feature type="region of interest" description="Disordered" evidence="4">
    <location>
        <begin position="682"/>
        <end position="765"/>
    </location>
</feature>
<accession>A0A0C9SW71</accession>
<dbReference type="SMART" id="SM00721">
    <property type="entry name" value="BAR"/>
    <property type="match status" value="1"/>
</dbReference>
<feature type="compositionally biased region" description="Polar residues" evidence="4">
    <location>
        <begin position="421"/>
        <end position="430"/>
    </location>
</feature>
<evidence type="ECO:0000256" key="1">
    <source>
        <dbReference type="ARBA" id="ARBA00022443"/>
    </source>
</evidence>
<dbReference type="OrthoDB" id="10263741at2759"/>
<feature type="domain" description="BAR" evidence="6">
    <location>
        <begin position="14"/>
        <end position="246"/>
    </location>
</feature>
<keyword evidence="3" id="KW-0175">Coiled coil</keyword>
<evidence type="ECO:0000259" key="5">
    <source>
        <dbReference type="PROSITE" id="PS50002"/>
    </source>
</evidence>
<feature type="compositionally biased region" description="Polar residues" evidence="4">
    <location>
        <begin position="748"/>
        <end position="760"/>
    </location>
</feature>
<evidence type="ECO:0000256" key="2">
    <source>
        <dbReference type="PROSITE-ProRule" id="PRU00192"/>
    </source>
</evidence>
<dbReference type="SMART" id="SM00326">
    <property type="entry name" value="SH3"/>
    <property type="match status" value="1"/>
</dbReference>
<dbReference type="SUPFAM" id="SSF103657">
    <property type="entry name" value="BAR/IMD domain-like"/>
    <property type="match status" value="1"/>
</dbReference>
<keyword evidence="8" id="KW-1185">Reference proteome</keyword>
<dbReference type="AlphaFoldDB" id="A0A0C9SW71"/>
<evidence type="ECO:0000256" key="3">
    <source>
        <dbReference type="SAM" id="Coils"/>
    </source>
</evidence>
<sequence length="777" mass="86996">MASKQLGKLRQWAGEKISSRDKTIVVDEFKELEQDVELRKQGIIRLQAASEDYHHALSKKKESPASGEAEKLVPLDALGIVMVTHGEEYGDDSAFGTSLVKLGRAHCKIATLQEAYALTFQDTFVVSCENFGQDIKDYEHQRKKLDSRRLSYDAAVSKLEKIKSSKKEKDKDKREAEDELQRCRLRFEETSEDVRSRMQAIQENEIQQLRELTAFLDIQLNFAKQYFEILQDVKANWCNELQLVKFEHIRNNSRPRAPAGADDDQFPTIRSKRSTLSNHSRAPRSSLDSEDDTVTRTPSRRKSDAENKPKTLSRSASRTSQKRLDSIITAEVLTESPKPTKRMSVTGWASNAVISIAGRGKKDRDNFAALTNDEEEKADVDPSDFPRPPSSRAPRSSLDSEDDTVTRTPSRRKSDAENKPKTLSRSASRTSQKRLDSIITAEVLTESPKPTKRMSVTGWASNAVISIAGRGKKDRDNFAALTNDEEEKADVDPSDFPRPPSSRSFSRKSPKVKATELPAESSPRTSGRILKPPSQQEKKLVRALYDFAGSSDELAFKAGDEITVVHEVVDGWWLGMLKDGRKGLFPTTYTEPVSRTSPSLRSSPFEPERQNVLLDEARHPSHHKDEMDDDGSVLEYMPMEPPHSATSLGFDVRSMASTVAEDEEERHLVPVKPADDIFQAPRRDFIPILPPSLSSRRTSPEITKRAPPPPPPPRRSTTTVPPVVPARRPSKHRLKIDSPSPAPVYLTPASSINSSLSQDASPFDSLVDMYELRSTST</sequence>
<dbReference type="GO" id="GO:0030833">
    <property type="term" value="P:regulation of actin filament polymerization"/>
    <property type="evidence" value="ECO:0007669"/>
    <property type="project" value="TreeGrafter"/>
</dbReference>
<dbReference type="InterPro" id="IPR001452">
    <property type="entry name" value="SH3_domain"/>
</dbReference>
<feature type="region of interest" description="Disordered" evidence="4">
    <location>
        <begin position="371"/>
        <end position="434"/>
    </location>
</feature>
<gene>
    <name evidence="7" type="ORF">PAXINDRAFT_100556</name>
</gene>
<dbReference type="Proteomes" id="UP000053647">
    <property type="component" value="Unassembled WGS sequence"/>
</dbReference>
<name>A0A0C9SW71_PAXIN</name>
<feature type="region of interest" description="Disordered" evidence="4">
    <location>
        <begin position="482"/>
        <end position="535"/>
    </location>
</feature>
<feature type="region of interest" description="Disordered" evidence="4">
    <location>
        <begin position="253"/>
        <end position="323"/>
    </location>
</feature>
<dbReference type="HOGENOM" id="CLU_008936_0_0_1"/>
<evidence type="ECO:0008006" key="9">
    <source>
        <dbReference type="Google" id="ProtNLM"/>
    </source>
</evidence>
<dbReference type="SUPFAM" id="SSF50044">
    <property type="entry name" value="SH3-domain"/>
    <property type="match status" value="1"/>
</dbReference>
<dbReference type="PRINTS" id="PR00452">
    <property type="entry name" value="SH3DOMAIN"/>
</dbReference>
<evidence type="ECO:0000256" key="4">
    <source>
        <dbReference type="SAM" id="MobiDB-lite"/>
    </source>
</evidence>
<dbReference type="PANTHER" id="PTHR15735:SF21">
    <property type="entry name" value="PROTEIN NERVOUS WRECK"/>
    <property type="match status" value="1"/>
</dbReference>
<protein>
    <recommendedName>
        <fullName evidence="9">BAR-domain-containing protein</fullName>
    </recommendedName>
</protein>
<dbReference type="InterPro" id="IPR004148">
    <property type="entry name" value="BAR_dom"/>
</dbReference>
<dbReference type="Gene3D" id="2.30.30.40">
    <property type="entry name" value="SH3 Domains"/>
    <property type="match status" value="1"/>
</dbReference>
<dbReference type="PROSITE" id="PS51021">
    <property type="entry name" value="BAR"/>
    <property type="match status" value="1"/>
</dbReference>
<keyword evidence="1 2" id="KW-0728">SH3 domain</keyword>
<feature type="domain" description="SH3" evidence="5">
    <location>
        <begin position="536"/>
        <end position="595"/>
    </location>
</feature>
<dbReference type="PROSITE" id="PS50002">
    <property type="entry name" value="SH3"/>
    <property type="match status" value="1"/>
</dbReference>
<dbReference type="PANTHER" id="PTHR15735">
    <property type="entry name" value="FCH AND DOUBLE SH3 DOMAINS PROTEIN"/>
    <property type="match status" value="1"/>
</dbReference>
<dbReference type="CDD" id="cd00174">
    <property type="entry name" value="SH3"/>
    <property type="match status" value="1"/>
</dbReference>
<feature type="compositionally biased region" description="Low complexity" evidence="4">
    <location>
        <begin position="715"/>
        <end position="727"/>
    </location>
</feature>
<dbReference type="EMBL" id="KN819349">
    <property type="protein sequence ID" value="KIJ13704.1"/>
    <property type="molecule type" value="Genomic_DNA"/>
</dbReference>
<dbReference type="Pfam" id="PF03114">
    <property type="entry name" value="BAR"/>
    <property type="match status" value="1"/>
</dbReference>
<dbReference type="InterPro" id="IPR027267">
    <property type="entry name" value="AH/BAR_dom_sf"/>
</dbReference>
<evidence type="ECO:0000313" key="8">
    <source>
        <dbReference type="Proteomes" id="UP000053647"/>
    </source>
</evidence>
<dbReference type="Gene3D" id="1.20.1270.60">
    <property type="entry name" value="Arfaptin homology (AH) domain/BAR domain"/>
    <property type="match status" value="1"/>
</dbReference>
<dbReference type="Pfam" id="PF00018">
    <property type="entry name" value="SH3_1"/>
    <property type="match status" value="1"/>
</dbReference>
<dbReference type="GO" id="GO:0005737">
    <property type="term" value="C:cytoplasm"/>
    <property type="evidence" value="ECO:0007669"/>
    <property type="project" value="InterPro"/>
</dbReference>
<feature type="compositionally biased region" description="Polar residues" evidence="4">
    <location>
        <begin position="310"/>
        <end position="319"/>
    </location>
</feature>
<reference evidence="8" key="2">
    <citation type="submission" date="2015-01" db="EMBL/GenBank/DDBJ databases">
        <title>Evolutionary Origins and Diversification of the Mycorrhizal Mutualists.</title>
        <authorList>
            <consortium name="DOE Joint Genome Institute"/>
            <consortium name="Mycorrhizal Genomics Consortium"/>
            <person name="Kohler A."/>
            <person name="Kuo A."/>
            <person name="Nagy L.G."/>
            <person name="Floudas D."/>
            <person name="Copeland A."/>
            <person name="Barry K.W."/>
            <person name="Cichocki N."/>
            <person name="Veneault-Fourrey C."/>
            <person name="LaButti K."/>
            <person name="Lindquist E.A."/>
            <person name="Lipzen A."/>
            <person name="Lundell T."/>
            <person name="Morin E."/>
            <person name="Murat C."/>
            <person name="Riley R."/>
            <person name="Ohm R."/>
            <person name="Sun H."/>
            <person name="Tunlid A."/>
            <person name="Henrissat B."/>
            <person name="Grigoriev I.V."/>
            <person name="Hibbett D.S."/>
            <person name="Martin F."/>
        </authorList>
    </citation>
    <scope>NUCLEOTIDE SEQUENCE [LARGE SCALE GENOMIC DNA]</scope>
    <source>
        <strain evidence="8">ATCC 200175</strain>
    </source>
</reference>
<evidence type="ECO:0000259" key="6">
    <source>
        <dbReference type="PROSITE" id="PS51021"/>
    </source>
</evidence>
<evidence type="ECO:0000313" key="7">
    <source>
        <dbReference type="EMBL" id="KIJ13704.1"/>
    </source>
</evidence>
<reference evidence="7 8" key="1">
    <citation type="submission" date="2014-06" db="EMBL/GenBank/DDBJ databases">
        <authorList>
            <consortium name="DOE Joint Genome Institute"/>
            <person name="Kuo A."/>
            <person name="Kohler A."/>
            <person name="Nagy L.G."/>
            <person name="Floudas D."/>
            <person name="Copeland A."/>
            <person name="Barry K.W."/>
            <person name="Cichocki N."/>
            <person name="Veneault-Fourrey C."/>
            <person name="LaButti K."/>
            <person name="Lindquist E.A."/>
            <person name="Lipzen A."/>
            <person name="Lundell T."/>
            <person name="Morin E."/>
            <person name="Murat C."/>
            <person name="Sun H."/>
            <person name="Tunlid A."/>
            <person name="Henrissat B."/>
            <person name="Grigoriev I.V."/>
            <person name="Hibbett D.S."/>
            <person name="Martin F."/>
            <person name="Nordberg H.P."/>
            <person name="Cantor M.N."/>
            <person name="Hua S.X."/>
        </authorList>
    </citation>
    <scope>NUCLEOTIDE SEQUENCE [LARGE SCALE GENOMIC DNA]</scope>
    <source>
        <strain evidence="7 8">ATCC 200175</strain>
    </source>
</reference>
<dbReference type="InterPro" id="IPR036028">
    <property type="entry name" value="SH3-like_dom_sf"/>
</dbReference>
<proteinExistence type="predicted"/>
<organism evidence="7 8">
    <name type="scientific">Paxillus involutus ATCC 200175</name>
    <dbReference type="NCBI Taxonomy" id="664439"/>
    <lineage>
        <taxon>Eukaryota</taxon>
        <taxon>Fungi</taxon>
        <taxon>Dikarya</taxon>
        <taxon>Basidiomycota</taxon>
        <taxon>Agaricomycotina</taxon>
        <taxon>Agaricomycetes</taxon>
        <taxon>Agaricomycetidae</taxon>
        <taxon>Boletales</taxon>
        <taxon>Paxilineae</taxon>
        <taxon>Paxillaceae</taxon>
        <taxon>Paxillus</taxon>
    </lineage>
</organism>
<feature type="compositionally biased region" description="Acidic residues" evidence="4">
    <location>
        <begin position="372"/>
        <end position="382"/>
    </location>
</feature>